<dbReference type="InterPro" id="IPR006311">
    <property type="entry name" value="TAT_signal"/>
</dbReference>
<evidence type="ECO:0000256" key="1">
    <source>
        <dbReference type="SAM" id="MobiDB-lite"/>
    </source>
</evidence>
<name>A0ABY1PR70_9BACT</name>
<organism evidence="2 3">
    <name type="scientific">Neorhodopirellula lusitana</name>
    <dbReference type="NCBI Taxonomy" id="445327"/>
    <lineage>
        <taxon>Bacteria</taxon>
        <taxon>Pseudomonadati</taxon>
        <taxon>Planctomycetota</taxon>
        <taxon>Planctomycetia</taxon>
        <taxon>Pirellulales</taxon>
        <taxon>Pirellulaceae</taxon>
        <taxon>Neorhodopirellula</taxon>
    </lineage>
</organism>
<evidence type="ECO:0008006" key="4">
    <source>
        <dbReference type="Google" id="ProtNLM"/>
    </source>
</evidence>
<dbReference type="PROSITE" id="PS51318">
    <property type="entry name" value="TAT"/>
    <property type="match status" value="1"/>
</dbReference>
<dbReference type="Proteomes" id="UP001158067">
    <property type="component" value="Unassembled WGS sequence"/>
</dbReference>
<evidence type="ECO:0000313" key="3">
    <source>
        <dbReference type="Proteomes" id="UP001158067"/>
    </source>
</evidence>
<keyword evidence="3" id="KW-1185">Reference proteome</keyword>
<gene>
    <name evidence="2" type="ORF">SAMN06265222_101711</name>
</gene>
<dbReference type="EMBL" id="FXUG01000001">
    <property type="protein sequence ID" value="SMP42109.1"/>
    <property type="molecule type" value="Genomic_DNA"/>
</dbReference>
<feature type="compositionally biased region" description="Polar residues" evidence="1">
    <location>
        <begin position="493"/>
        <end position="515"/>
    </location>
</feature>
<protein>
    <recommendedName>
        <fullName evidence="4">Secreted protein</fullName>
    </recommendedName>
</protein>
<reference evidence="2 3" key="1">
    <citation type="submission" date="2017-05" db="EMBL/GenBank/DDBJ databases">
        <authorList>
            <person name="Varghese N."/>
            <person name="Submissions S."/>
        </authorList>
    </citation>
    <scope>NUCLEOTIDE SEQUENCE [LARGE SCALE GENOMIC DNA]</scope>
    <source>
        <strain evidence="2 3">DSM 25457</strain>
    </source>
</reference>
<comment type="caution">
    <text evidence="2">The sequence shown here is derived from an EMBL/GenBank/DDBJ whole genome shotgun (WGS) entry which is preliminary data.</text>
</comment>
<proteinExistence type="predicted"/>
<accession>A0ABY1PR70</accession>
<evidence type="ECO:0000313" key="2">
    <source>
        <dbReference type="EMBL" id="SMP42109.1"/>
    </source>
</evidence>
<sequence length="515" mass="56250">MFVMSQRKSVASRPSRRQFLATSLFSGLAVGQCTLGQPVLAADRPIRLKTANNRDLFRVRMEMDVKGNVHLAKDPMIPDSPKQVLPITAKMVLDYEERYLRPSGASADSEVIAAERHYYEATGNSRLNRTDQNTKLRSAVGSVIARREELPESIYSQADYLTAAEVELLRTPVSSVAIDRLVPERALRSGESAEVDAEVLASVLNLSNVVASDVQMELVSIDGAQAKLQMRGKLDGSVAGVPTELRVLGKLTLDRQTNTVSWAAIAIHETREIGKAEPGFDVTATIRMIRKPVARAQKLARTPAKVDFNSEPPTERMLMSVNCDHAGVSALMDRRWRIMKDAPGESVLRMIENDDSIAQLNLRTLPRLGEGEQWTLEAFEQDVKRTLGERFTDIIQSQEGVTDGGLRMLRVVAAGAVQGVPIQWIMMHFSDDDQRRVVATLTMDGESAARLGGSDIQLAASLQLTRPAGNVAGDAAGRDGAPEKQGVLKEKLSNNATSQLESTASVRSPSDGINR</sequence>
<feature type="region of interest" description="Disordered" evidence="1">
    <location>
        <begin position="492"/>
        <end position="515"/>
    </location>
</feature>